<dbReference type="InterPro" id="IPR008271">
    <property type="entry name" value="Ser/Thr_kinase_AS"/>
</dbReference>
<dbReference type="SUPFAM" id="SSF56112">
    <property type="entry name" value="Protein kinase-like (PK-like)"/>
    <property type="match status" value="1"/>
</dbReference>
<feature type="compositionally biased region" description="Low complexity" evidence="11">
    <location>
        <begin position="61"/>
        <end position="74"/>
    </location>
</feature>
<protein>
    <recommendedName>
        <fullName evidence="2">non-specific serine/threonine protein kinase</fullName>
        <ecNumber evidence="2">2.7.11.1</ecNumber>
    </recommendedName>
</protein>
<feature type="compositionally biased region" description="Polar residues" evidence="11">
    <location>
        <begin position="746"/>
        <end position="759"/>
    </location>
</feature>
<feature type="compositionally biased region" description="Basic and acidic residues" evidence="11">
    <location>
        <begin position="761"/>
        <end position="772"/>
    </location>
</feature>
<evidence type="ECO:0000313" key="15">
    <source>
        <dbReference type="Proteomes" id="UP000324748"/>
    </source>
</evidence>
<dbReference type="PROSITE" id="PS00107">
    <property type="entry name" value="PROTEIN_KINASE_ATP"/>
    <property type="match status" value="1"/>
</dbReference>
<evidence type="ECO:0000256" key="8">
    <source>
        <dbReference type="ARBA" id="ARBA00047899"/>
    </source>
</evidence>
<feature type="compositionally biased region" description="Low complexity" evidence="11">
    <location>
        <begin position="89"/>
        <end position="111"/>
    </location>
</feature>
<feature type="compositionally biased region" description="Low complexity" evidence="11">
    <location>
        <begin position="970"/>
        <end position="981"/>
    </location>
</feature>
<feature type="compositionally biased region" description="Polar residues" evidence="11">
    <location>
        <begin position="1436"/>
        <end position="1452"/>
    </location>
</feature>
<feature type="region of interest" description="Disordered" evidence="11">
    <location>
        <begin position="965"/>
        <end position="986"/>
    </location>
</feature>
<dbReference type="EMBL" id="VSWC01000157">
    <property type="protein sequence ID" value="KAA1074996.1"/>
    <property type="molecule type" value="Genomic_DNA"/>
</dbReference>
<keyword evidence="6 14" id="KW-0418">Kinase</keyword>
<feature type="compositionally biased region" description="Pro residues" evidence="11">
    <location>
        <begin position="208"/>
        <end position="220"/>
    </location>
</feature>
<dbReference type="Pfam" id="PF00069">
    <property type="entry name" value="Pkinase"/>
    <property type="match status" value="1"/>
</dbReference>
<feature type="compositionally biased region" description="Polar residues" evidence="11">
    <location>
        <begin position="891"/>
        <end position="909"/>
    </location>
</feature>
<feature type="compositionally biased region" description="Low complexity" evidence="11">
    <location>
        <begin position="1234"/>
        <end position="1245"/>
    </location>
</feature>
<dbReference type="GO" id="GO:0004674">
    <property type="term" value="F:protein serine/threonine kinase activity"/>
    <property type="evidence" value="ECO:0007669"/>
    <property type="project" value="UniProtKB-KW"/>
</dbReference>
<feature type="compositionally biased region" description="Low complexity" evidence="11">
    <location>
        <begin position="120"/>
        <end position="153"/>
    </location>
</feature>
<sequence>MVNRKQQQQHLQPEPTNYKPKKRKTKNQQKTNNNNNNNNNMEEDHSTDHQIQDRTEEPEPEQQQQQQQQQQQHQHQQEEEDEETETLISSETTTSPSRSNSPSILSQNTDQSTHHHHHNNNNNNNNSNNSPSQNTPSSSKPSSIRSTSNRSITQIEQHQPSNTTTKNHSDHPNPQPSPLRIITPTTSNELIRSLHQPTSPSSSHPALALPPLPPPPPPLPQLIKPHNTNNEPSHSNSPHPDDPNLTQKSLPFNISPPIRSNSSSNTPRQSILPSNAQTPPPSHHHHPPPSQLVSPTSTLASPENNEPTRASPSSHLLPTSGSLQFTQNMPGRSRRQLGEYTLGKTLGAGSMGKVKLAISSITGEKIAIKIIPRHTSLSAAQQQLEKDKNKENHSGPSSTRDHKDNTKSQPITPSPSFIEKAKNKDISKEIRTIREASIVLLLHHPYVCGMKSMLVYPHHYYMLFEYVNGGQMLDYIISHGRLRERAARKFARQMGSALEYCHANSIVHRDLKIENILISKTGNIKIIDFGLSNLFSPNSNLQTFCGSLYFAAPELLNAKVYIGPEVDVWSFGIVLFVLVCGKVPFDDQSMPALHAKIKRGQVDYPTWLSSGKSYGSSDLFRWSVYDTELMMSMSMLLECKHVLSRMLVTNPSNRATLQEILNHPWMVKGYDGPPDPHIPHREPLRINQIDPEVIKGMTGFEFGSAEKIEADLRSVLSSEMYAKVLKLYDDKRTSSTNGSLEPVYNTAHSSSNTSMSPISGNKRDAKNDRDPNRTPSKSSKRFSGFGFYSKKMAGGLAAVLNTVGGAKNDDKSNSDPNSSISNGFESVLLNGQTLDSLDPTRGFHPLISIYFLVREKIERERIYGPGVFASSTLSVTGPPPPPVPPSAYRSELSSHGPQLASPLSTTNELASAPSARLLNKNRNTMAGSEFDGKQRDQAALLLDMHQKGSTKQRNGLMSIRPSTATERMVSTPLPSAPSSPSHTAEFAPSRAKILNSFNPSKRRSVHIMTAPESSGVLQAMTDVMPSQRAPDSNANGPNTRADRVVSMVEPANVLAGPSDSERSPTGFARRFGSLLGRSASVNDPDYKRHRPRSSIGLGHKSSSKTPLSALPQVTESTGLSPPFSPGGLQEQQQTAAQAQPDHVSDDIPTDAIPMSAPISGQSGPMAAFGAKSDLDANLSSRSRHHQRGSSAGGEAGHNDVPASEGEGKVALKSSASGPNWRPRMSSLQGKAKRPTSPSTNPATTNVLSESEGEPNPLDEDADVQPLEIGSPDSTLPKHTAPLVAFSGRTAPPSSKSSDKIKPIYLKGLFSVATTSTRGPQVLRADLVTVLNRIGFQHREIKGGFECAHAPSIDLSSYHGGTSNLNANTGGVENLVPISSPPSHYNRNGKKTAESLKKKVSKASFGKHHALIDNQRLKVNGSTATTPNPTPDGLSEPSLNGGSQTGDLPRQATPSLAGTETIIIGAPSNELGELTSPVNGLINQQGTSSNISKNDRPPSSNTTTSKSRNNNLHNNNNSGSVKKLDLVVRFEIFIVKMPLLPGISGLQFRRISGNAWQYQTFEI</sequence>
<accession>A0A5B0MG05</accession>
<feature type="compositionally biased region" description="Basic and acidic residues" evidence="11">
    <location>
        <begin position="384"/>
        <end position="406"/>
    </location>
</feature>
<feature type="region of interest" description="Disordered" evidence="11">
    <location>
        <begin position="1402"/>
        <end position="1452"/>
    </location>
</feature>
<feature type="compositionally biased region" description="Low complexity" evidence="11">
    <location>
        <begin position="1129"/>
        <end position="1139"/>
    </location>
</feature>
<feature type="domain" description="Protein kinase" evidence="12">
    <location>
        <begin position="340"/>
        <end position="666"/>
    </location>
</feature>
<evidence type="ECO:0000256" key="9">
    <source>
        <dbReference type="ARBA" id="ARBA00048679"/>
    </source>
</evidence>
<dbReference type="OrthoDB" id="193931at2759"/>
<evidence type="ECO:0000259" key="13">
    <source>
        <dbReference type="PROSITE" id="PS50032"/>
    </source>
</evidence>
<dbReference type="GO" id="GO:0000226">
    <property type="term" value="P:microtubule cytoskeleton organization"/>
    <property type="evidence" value="ECO:0007669"/>
    <property type="project" value="TreeGrafter"/>
</dbReference>
<feature type="compositionally biased region" description="Polar residues" evidence="11">
    <location>
        <begin position="1103"/>
        <end position="1119"/>
    </location>
</feature>
<dbReference type="GO" id="GO:0005524">
    <property type="term" value="F:ATP binding"/>
    <property type="evidence" value="ECO:0007669"/>
    <property type="project" value="UniProtKB-UniRule"/>
</dbReference>
<dbReference type="Proteomes" id="UP000324748">
    <property type="component" value="Unassembled WGS sequence"/>
</dbReference>
<dbReference type="GO" id="GO:0005737">
    <property type="term" value="C:cytoplasm"/>
    <property type="evidence" value="ECO:0007669"/>
    <property type="project" value="TreeGrafter"/>
</dbReference>
<feature type="compositionally biased region" description="Acidic residues" evidence="11">
    <location>
        <begin position="1250"/>
        <end position="1262"/>
    </location>
</feature>
<evidence type="ECO:0000256" key="6">
    <source>
        <dbReference type="ARBA" id="ARBA00022777"/>
    </source>
</evidence>
<dbReference type="PROSITE" id="PS00108">
    <property type="entry name" value="PROTEIN_KINASE_ST"/>
    <property type="match status" value="1"/>
</dbReference>
<reference evidence="14 15" key="1">
    <citation type="submission" date="2019-05" db="EMBL/GenBank/DDBJ databases">
        <title>Emergence of the Ug99 lineage of the wheat stem rust pathogen through somatic hybridization.</title>
        <authorList>
            <person name="Li F."/>
            <person name="Upadhyaya N.M."/>
            <person name="Sperschneider J."/>
            <person name="Matny O."/>
            <person name="Nguyen-Phuc H."/>
            <person name="Mago R."/>
            <person name="Raley C."/>
            <person name="Miller M.E."/>
            <person name="Silverstein K.A.T."/>
            <person name="Henningsen E."/>
            <person name="Hirsch C.D."/>
            <person name="Visser B."/>
            <person name="Pretorius Z.A."/>
            <person name="Steffenson B.J."/>
            <person name="Schwessinger B."/>
            <person name="Dodds P.N."/>
            <person name="Figueroa M."/>
        </authorList>
    </citation>
    <scope>NUCLEOTIDE SEQUENCE [LARGE SCALE GENOMIC DNA]</scope>
    <source>
        <strain evidence="14">21-0</strain>
    </source>
</reference>
<keyword evidence="15" id="KW-1185">Reference proteome</keyword>
<feature type="compositionally biased region" description="Low complexity" evidence="11">
    <location>
        <begin position="28"/>
        <end position="40"/>
    </location>
</feature>
<dbReference type="SMART" id="SM00220">
    <property type="entry name" value="S_TKc"/>
    <property type="match status" value="1"/>
</dbReference>
<dbReference type="GO" id="GO:0035556">
    <property type="term" value="P:intracellular signal transduction"/>
    <property type="evidence" value="ECO:0007669"/>
    <property type="project" value="TreeGrafter"/>
</dbReference>
<proteinExistence type="inferred from homology"/>
<keyword evidence="7 10" id="KW-0067">ATP-binding</keyword>
<keyword evidence="4" id="KW-0808">Transferase</keyword>
<feature type="region of interest" description="Disordered" evidence="11">
    <location>
        <begin position="1077"/>
        <end position="1278"/>
    </location>
</feature>
<dbReference type="EC" id="2.7.11.1" evidence="2"/>
<evidence type="ECO:0000256" key="2">
    <source>
        <dbReference type="ARBA" id="ARBA00012513"/>
    </source>
</evidence>
<dbReference type="PANTHER" id="PTHR24346">
    <property type="entry name" value="MAP/MICROTUBULE AFFINITY-REGULATING KINASE"/>
    <property type="match status" value="1"/>
</dbReference>
<evidence type="ECO:0000256" key="3">
    <source>
        <dbReference type="ARBA" id="ARBA00022527"/>
    </source>
</evidence>
<evidence type="ECO:0000256" key="10">
    <source>
        <dbReference type="PROSITE-ProRule" id="PRU10141"/>
    </source>
</evidence>
<comment type="catalytic activity">
    <reaction evidence="9">
        <text>L-seryl-[protein] + ATP = O-phospho-L-seryl-[protein] + ADP + H(+)</text>
        <dbReference type="Rhea" id="RHEA:17989"/>
        <dbReference type="Rhea" id="RHEA-COMP:9863"/>
        <dbReference type="Rhea" id="RHEA-COMP:11604"/>
        <dbReference type="ChEBI" id="CHEBI:15378"/>
        <dbReference type="ChEBI" id="CHEBI:29999"/>
        <dbReference type="ChEBI" id="CHEBI:30616"/>
        <dbReference type="ChEBI" id="CHEBI:83421"/>
        <dbReference type="ChEBI" id="CHEBI:456216"/>
        <dbReference type="EC" id="2.7.11.1"/>
    </reaction>
</comment>
<dbReference type="Gene3D" id="3.30.310.80">
    <property type="entry name" value="Kinase associated domain 1, KA1"/>
    <property type="match status" value="1"/>
</dbReference>
<dbReference type="PANTHER" id="PTHR24346:SF82">
    <property type="entry name" value="KP78A-RELATED"/>
    <property type="match status" value="1"/>
</dbReference>
<feature type="compositionally biased region" description="Low complexity" evidence="11">
    <location>
        <begin position="225"/>
        <end position="238"/>
    </location>
</feature>
<gene>
    <name evidence="14" type="primary">KIN1_3</name>
    <name evidence="14" type="ORF">PGT21_026692</name>
</gene>
<comment type="catalytic activity">
    <reaction evidence="8">
        <text>L-threonyl-[protein] + ATP = O-phospho-L-threonyl-[protein] + ADP + H(+)</text>
        <dbReference type="Rhea" id="RHEA:46608"/>
        <dbReference type="Rhea" id="RHEA-COMP:11060"/>
        <dbReference type="Rhea" id="RHEA-COMP:11605"/>
        <dbReference type="ChEBI" id="CHEBI:15378"/>
        <dbReference type="ChEBI" id="CHEBI:30013"/>
        <dbReference type="ChEBI" id="CHEBI:30616"/>
        <dbReference type="ChEBI" id="CHEBI:61977"/>
        <dbReference type="ChEBI" id="CHEBI:456216"/>
        <dbReference type="EC" id="2.7.11.1"/>
    </reaction>
</comment>
<feature type="compositionally biased region" description="Polar residues" evidence="11">
    <location>
        <begin position="1475"/>
        <end position="1491"/>
    </location>
</feature>
<comment type="similarity">
    <text evidence="1">Belongs to the protein kinase superfamily. CAMK Ser/Thr protein kinase family. NIM1 subfamily.</text>
</comment>
<feature type="compositionally biased region" description="Low complexity" evidence="11">
    <location>
        <begin position="1498"/>
        <end position="1516"/>
    </location>
</feature>
<keyword evidence="5 10" id="KW-0547">Nucleotide-binding</keyword>
<evidence type="ECO:0000256" key="1">
    <source>
        <dbReference type="ARBA" id="ARBA00010791"/>
    </source>
</evidence>
<feature type="region of interest" description="Disordered" evidence="11">
    <location>
        <begin position="1"/>
        <end position="334"/>
    </location>
</feature>
<dbReference type="FunFam" id="1.10.510.10:FF:000571">
    <property type="entry name" value="Maternal embryonic leucine zipper kinase"/>
    <property type="match status" value="1"/>
</dbReference>
<dbReference type="Gene3D" id="3.30.200.20">
    <property type="entry name" value="Phosphorylase Kinase, domain 1"/>
    <property type="match status" value="1"/>
</dbReference>
<feature type="region of interest" description="Disordered" evidence="11">
    <location>
        <begin position="871"/>
        <end position="909"/>
    </location>
</feature>
<feature type="domain" description="KA1" evidence="13">
    <location>
        <begin position="1520"/>
        <end position="1562"/>
    </location>
</feature>
<feature type="binding site" evidence="10">
    <location>
        <position position="369"/>
    </location>
    <ligand>
        <name>ATP</name>
        <dbReference type="ChEBI" id="CHEBI:30616"/>
    </ligand>
</feature>
<feature type="compositionally biased region" description="Polar residues" evidence="11">
    <location>
        <begin position="291"/>
        <end position="330"/>
    </location>
</feature>
<feature type="compositionally biased region" description="Low complexity" evidence="11">
    <location>
        <begin position="253"/>
        <end position="268"/>
    </location>
</feature>
<feature type="region of interest" description="Disordered" evidence="11">
    <location>
        <begin position="732"/>
        <end position="781"/>
    </location>
</feature>
<evidence type="ECO:0000256" key="4">
    <source>
        <dbReference type="ARBA" id="ARBA00022679"/>
    </source>
</evidence>
<evidence type="ECO:0000256" key="7">
    <source>
        <dbReference type="ARBA" id="ARBA00022840"/>
    </source>
</evidence>
<evidence type="ECO:0000259" key="12">
    <source>
        <dbReference type="PROSITE" id="PS50011"/>
    </source>
</evidence>
<dbReference type="InterPro" id="IPR011009">
    <property type="entry name" value="Kinase-like_dom_sf"/>
</dbReference>
<dbReference type="InterPro" id="IPR001772">
    <property type="entry name" value="KA1_dom"/>
</dbReference>
<evidence type="ECO:0000256" key="5">
    <source>
        <dbReference type="ARBA" id="ARBA00022741"/>
    </source>
</evidence>
<dbReference type="PROSITE" id="PS50032">
    <property type="entry name" value="KA1"/>
    <property type="match status" value="1"/>
</dbReference>
<comment type="caution">
    <text evidence="14">The sequence shown here is derived from an EMBL/GenBank/DDBJ whole genome shotgun (WGS) entry which is preliminary data.</text>
</comment>
<name>A0A5B0MG05_PUCGR</name>
<feature type="region of interest" description="Disordered" evidence="11">
    <location>
        <begin position="1473"/>
        <end position="1517"/>
    </location>
</feature>
<feature type="region of interest" description="Disordered" evidence="11">
    <location>
        <begin position="378"/>
        <end position="417"/>
    </location>
</feature>
<evidence type="ECO:0000256" key="11">
    <source>
        <dbReference type="SAM" id="MobiDB-lite"/>
    </source>
</evidence>
<dbReference type="InterPro" id="IPR028375">
    <property type="entry name" value="KA1/Ssp2_C"/>
</dbReference>
<evidence type="ECO:0000313" key="14">
    <source>
        <dbReference type="EMBL" id="KAA1074996.1"/>
    </source>
</evidence>
<feature type="compositionally biased region" description="Polar residues" evidence="11">
    <location>
        <begin position="1"/>
        <end position="11"/>
    </location>
</feature>
<feature type="compositionally biased region" description="Polar residues" evidence="11">
    <location>
        <begin position="154"/>
        <end position="166"/>
    </location>
</feature>
<organism evidence="14 15">
    <name type="scientific">Puccinia graminis f. sp. tritici</name>
    <dbReference type="NCBI Taxonomy" id="56615"/>
    <lineage>
        <taxon>Eukaryota</taxon>
        <taxon>Fungi</taxon>
        <taxon>Dikarya</taxon>
        <taxon>Basidiomycota</taxon>
        <taxon>Pucciniomycotina</taxon>
        <taxon>Pucciniomycetes</taxon>
        <taxon>Pucciniales</taxon>
        <taxon>Pucciniaceae</taxon>
        <taxon>Puccinia</taxon>
    </lineage>
</organism>
<keyword evidence="3" id="KW-0723">Serine/threonine-protein kinase</keyword>
<dbReference type="InterPro" id="IPR017441">
    <property type="entry name" value="Protein_kinase_ATP_BS"/>
</dbReference>
<feature type="compositionally biased region" description="Basic and acidic residues" evidence="11">
    <location>
        <begin position="42"/>
        <end position="57"/>
    </location>
</feature>
<feature type="compositionally biased region" description="Low complexity" evidence="11">
    <location>
        <begin position="197"/>
        <end position="207"/>
    </location>
</feature>
<dbReference type="Gene3D" id="1.10.510.10">
    <property type="entry name" value="Transferase(Phosphotransferase) domain 1"/>
    <property type="match status" value="1"/>
</dbReference>
<dbReference type="InterPro" id="IPR000719">
    <property type="entry name" value="Prot_kinase_dom"/>
</dbReference>
<dbReference type="SUPFAM" id="SSF103243">
    <property type="entry name" value="KA1-like"/>
    <property type="match status" value="1"/>
</dbReference>
<dbReference type="PROSITE" id="PS50011">
    <property type="entry name" value="PROTEIN_KINASE_DOM"/>
    <property type="match status" value="1"/>
</dbReference>
<dbReference type="GO" id="GO:0106310">
    <property type="term" value="F:protein serine kinase activity"/>
    <property type="evidence" value="ECO:0007669"/>
    <property type="project" value="RHEA"/>
</dbReference>
<dbReference type="Pfam" id="PF02149">
    <property type="entry name" value="KA1"/>
    <property type="match status" value="1"/>
</dbReference>